<evidence type="ECO:0000313" key="1">
    <source>
        <dbReference type="EMBL" id="GAF01817.1"/>
    </source>
</evidence>
<evidence type="ECO:0000313" key="2">
    <source>
        <dbReference type="Proteomes" id="UP000019402"/>
    </source>
</evidence>
<organism evidence="1 2">
    <name type="scientific">Saccharicrinis fermentans DSM 9555 = JCM 21142</name>
    <dbReference type="NCBI Taxonomy" id="869213"/>
    <lineage>
        <taxon>Bacteria</taxon>
        <taxon>Pseudomonadati</taxon>
        <taxon>Bacteroidota</taxon>
        <taxon>Bacteroidia</taxon>
        <taxon>Marinilabiliales</taxon>
        <taxon>Marinilabiliaceae</taxon>
        <taxon>Saccharicrinis</taxon>
    </lineage>
</organism>
<protein>
    <submittedName>
        <fullName evidence="1">Uncharacterized protein</fullName>
    </submittedName>
</protein>
<proteinExistence type="predicted"/>
<dbReference type="EMBL" id="BAMD01000003">
    <property type="protein sequence ID" value="GAF01817.1"/>
    <property type="molecule type" value="Genomic_DNA"/>
</dbReference>
<accession>W7Y1H5</accession>
<gene>
    <name evidence="1" type="ORF">JCM21142_434</name>
</gene>
<dbReference type="STRING" id="869213.GCA_000517085_03571"/>
<comment type="caution">
    <text evidence="1">The sequence shown here is derived from an EMBL/GenBank/DDBJ whole genome shotgun (WGS) entry which is preliminary data.</text>
</comment>
<dbReference type="RefSeq" id="WP_200871195.1">
    <property type="nucleotide sequence ID" value="NZ_BAMD01000003.1"/>
</dbReference>
<name>W7Y1H5_9BACT</name>
<keyword evidence="2" id="KW-1185">Reference proteome</keyword>
<reference evidence="1 2" key="1">
    <citation type="journal article" date="2014" name="Genome Announc.">
        <title>Draft Genome Sequence of Cytophaga fermentans JCM 21142T, a Facultative Anaerobe Isolated from Marine Mud.</title>
        <authorList>
            <person name="Starns D."/>
            <person name="Oshima K."/>
            <person name="Suda W."/>
            <person name="Iino T."/>
            <person name="Yuki M."/>
            <person name="Inoue J."/>
            <person name="Kitamura K."/>
            <person name="Iida T."/>
            <person name="Darby A."/>
            <person name="Hattori M."/>
            <person name="Ohkuma M."/>
        </authorList>
    </citation>
    <scope>NUCLEOTIDE SEQUENCE [LARGE SCALE GENOMIC DNA]</scope>
    <source>
        <strain evidence="1 2">JCM 21142</strain>
    </source>
</reference>
<dbReference type="Proteomes" id="UP000019402">
    <property type="component" value="Unassembled WGS sequence"/>
</dbReference>
<sequence>MSSLKKTYTNIVTAKHKNLKPVYYLKNFLKLKILPQFTHNKLDKKLKKIKKFDINYIQNRVNYYNKLENETALKKSTGTLQEFIFDGKEKTYFFDTWKYTRFFKPEYKFAYRFGDVTQIPDEPAIVKSRPINGKNQNAVLLNLNKIRHFIYVNESKSLSKKKINSYGEVIFGNTNPNEYCF</sequence>
<dbReference type="AlphaFoldDB" id="W7Y1H5"/>